<accession>A0A4S8Q6Q0</accession>
<organism evidence="2 3">
    <name type="scientific">Rhizobium rosettiformans W3</name>
    <dbReference type="NCBI Taxonomy" id="538378"/>
    <lineage>
        <taxon>Bacteria</taxon>
        <taxon>Pseudomonadati</taxon>
        <taxon>Pseudomonadota</taxon>
        <taxon>Alphaproteobacteria</taxon>
        <taxon>Hyphomicrobiales</taxon>
        <taxon>Rhizobiaceae</taxon>
        <taxon>Rhizobium/Agrobacterium group</taxon>
        <taxon>Rhizobium</taxon>
    </lineage>
</organism>
<dbReference type="Proteomes" id="UP000307378">
    <property type="component" value="Unassembled WGS sequence"/>
</dbReference>
<feature type="compositionally biased region" description="Polar residues" evidence="1">
    <location>
        <begin position="13"/>
        <end position="24"/>
    </location>
</feature>
<comment type="caution">
    <text evidence="2">The sequence shown here is derived from an EMBL/GenBank/DDBJ whole genome shotgun (WGS) entry which is preliminary data.</text>
</comment>
<proteinExistence type="predicted"/>
<evidence type="ECO:0000313" key="2">
    <source>
        <dbReference type="EMBL" id="THV38362.1"/>
    </source>
</evidence>
<name>A0A4S8Q6Q0_9HYPH</name>
<feature type="region of interest" description="Disordered" evidence="1">
    <location>
        <begin position="1"/>
        <end position="24"/>
    </location>
</feature>
<reference evidence="2 3" key="1">
    <citation type="submission" date="2019-04" db="EMBL/GenBank/DDBJ databases">
        <title>genome sequence of strain W3.</title>
        <authorList>
            <person name="Gao J."/>
            <person name="Sun J."/>
        </authorList>
    </citation>
    <scope>NUCLEOTIDE SEQUENCE [LARGE SCALE GENOMIC DNA]</scope>
    <source>
        <strain evidence="2 3">W3</strain>
    </source>
</reference>
<gene>
    <name evidence="2" type="ORF">FAA86_06130</name>
</gene>
<dbReference type="RefSeq" id="WP_136538966.1">
    <property type="nucleotide sequence ID" value="NZ_STGU01000002.1"/>
</dbReference>
<dbReference type="EMBL" id="STGU01000002">
    <property type="protein sequence ID" value="THV38362.1"/>
    <property type="molecule type" value="Genomic_DNA"/>
</dbReference>
<dbReference type="AlphaFoldDB" id="A0A4S8Q6Q0"/>
<evidence type="ECO:0000256" key="1">
    <source>
        <dbReference type="SAM" id="MobiDB-lite"/>
    </source>
</evidence>
<sequence length="83" mass="9170">MKLATKFDATAEQHWQSTHKPSTDSAVIVGNPAISHFEVHFDYGWGDYTRWRSHEEALAEAEHLVACGMASAIDNRVVMAVAA</sequence>
<evidence type="ECO:0000313" key="3">
    <source>
        <dbReference type="Proteomes" id="UP000307378"/>
    </source>
</evidence>
<protein>
    <submittedName>
        <fullName evidence="2">Uncharacterized protein</fullName>
    </submittedName>
</protein>